<reference evidence="1 2" key="1">
    <citation type="submission" date="2020-03" db="EMBL/GenBank/DDBJ databases">
        <title>Genomic Encyclopedia of Type Strains, Phase IV (KMG-IV): sequencing the most valuable type-strain genomes for metagenomic binning, comparative biology and taxonomic classification.</title>
        <authorList>
            <person name="Goeker M."/>
        </authorList>
    </citation>
    <scope>NUCLEOTIDE SEQUENCE [LARGE SCALE GENOMIC DNA]</scope>
    <source>
        <strain evidence="1 2">DSM 27651</strain>
    </source>
</reference>
<dbReference type="Proteomes" id="UP000734218">
    <property type="component" value="Unassembled WGS sequence"/>
</dbReference>
<evidence type="ECO:0000313" key="1">
    <source>
        <dbReference type="EMBL" id="NJC34805.1"/>
    </source>
</evidence>
<name>A0ABX0XQ56_9SPHN</name>
<dbReference type="InterPro" id="IPR006597">
    <property type="entry name" value="Sel1-like"/>
</dbReference>
<protein>
    <recommendedName>
        <fullName evidence="3">Sel1 repeat family protein</fullName>
    </recommendedName>
</protein>
<sequence>MTLTILYPGAPQCFRTTEGTEMASAIRHMGMLVENRLAEAARGSVDALYELGMVFSSGAEGLRVDFIEAHKWFNLAALKGDSRAQMCRSDIAADMTTREIAEAQRQARAWLSSTTQRLAA</sequence>
<dbReference type="SMART" id="SM00671">
    <property type="entry name" value="SEL1"/>
    <property type="match status" value="1"/>
</dbReference>
<keyword evidence="2" id="KW-1185">Reference proteome</keyword>
<comment type="caution">
    <text evidence="1">The sequence shown here is derived from an EMBL/GenBank/DDBJ whole genome shotgun (WGS) entry which is preliminary data.</text>
</comment>
<dbReference type="Gene3D" id="1.25.40.10">
    <property type="entry name" value="Tetratricopeptide repeat domain"/>
    <property type="match status" value="1"/>
</dbReference>
<proteinExistence type="predicted"/>
<dbReference type="EMBL" id="JAATJE010000002">
    <property type="protein sequence ID" value="NJC34805.1"/>
    <property type="molecule type" value="Genomic_DNA"/>
</dbReference>
<organism evidence="1 2">
    <name type="scientific">Sphingomonas jejuensis</name>
    <dbReference type="NCBI Taxonomy" id="904715"/>
    <lineage>
        <taxon>Bacteria</taxon>
        <taxon>Pseudomonadati</taxon>
        <taxon>Pseudomonadota</taxon>
        <taxon>Alphaproteobacteria</taxon>
        <taxon>Sphingomonadales</taxon>
        <taxon>Sphingomonadaceae</taxon>
        <taxon>Sphingomonas</taxon>
    </lineage>
</organism>
<accession>A0ABX0XQ56</accession>
<dbReference type="RefSeq" id="WP_342449790.1">
    <property type="nucleotide sequence ID" value="NZ_JAATJE010000002.1"/>
</dbReference>
<evidence type="ECO:0000313" key="2">
    <source>
        <dbReference type="Proteomes" id="UP000734218"/>
    </source>
</evidence>
<dbReference type="SUPFAM" id="SSF81901">
    <property type="entry name" value="HCP-like"/>
    <property type="match status" value="1"/>
</dbReference>
<evidence type="ECO:0008006" key="3">
    <source>
        <dbReference type="Google" id="ProtNLM"/>
    </source>
</evidence>
<gene>
    <name evidence="1" type="ORF">GGR88_002319</name>
</gene>
<dbReference type="InterPro" id="IPR011990">
    <property type="entry name" value="TPR-like_helical_dom_sf"/>
</dbReference>